<protein>
    <submittedName>
        <fullName evidence="10">Amino acid carrier protein</fullName>
    </submittedName>
</protein>
<feature type="transmembrane region" description="Helical" evidence="9">
    <location>
        <begin position="256"/>
        <end position="276"/>
    </location>
</feature>
<dbReference type="PANTHER" id="PTHR30330:SF14">
    <property type="entry name" value="SODIUM_AMINO ACID (ALANINE) SYMPORTER"/>
    <property type="match status" value="1"/>
</dbReference>
<dbReference type="AlphaFoldDB" id="B0G335"/>
<keyword evidence="3 9" id="KW-0813">Transport</keyword>
<reference evidence="10 11" key="2">
    <citation type="submission" date="2007-10" db="EMBL/GenBank/DDBJ databases">
        <authorList>
            <person name="Fulton L."/>
            <person name="Clifton S."/>
            <person name="Fulton B."/>
            <person name="Xu J."/>
            <person name="Minx P."/>
            <person name="Pepin K.H."/>
            <person name="Johnson M."/>
            <person name="Thiruvilangam P."/>
            <person name="Bhonagiri V."/>
            <person name="Nash W.E."/>
            <person name="Wang C."/>
            <person name="Mardis E.R."/>
            <person name="Wilson R.K."/>
        </authorList>
    </citation>
    <scope>NUCLEOTIDE SEQUENCE [LARGE SCALE GENOMIC DNA]</scope>
    <source>
        <strain evidence="10 11">ATCC 27755</strain>
    </source>
</reference>
<dbReference type="PANTHER" id="PTHR30330">
    <property type="entry name" value="AGSS FAMILY TRANSPORTER, SODIUM-ALANINE"/>
    <property type="match status" value="1"/>
</dbReference>
<evidence type="ECO:0000313" key="10">
    <source>
        <dbReference type="EMBL" id="EDR47999.1"/>
    </source>
</evidence>
<dbReference type="NCBIfam" id="TIGR00835">
    <property type="entry name" value="agcS"/>
    <property type="match status" value="1"/>
</dbReference>
<dbReference type="PaxDb" id="411461-DORFOR_00656"/>
<evidence type="ECO:0000256" key="8">
    <source>
        <dbReference type="ARBA" id="ARBA00023136"/>
    </source>
</evidence>
<feature type="transmembrane region" description="Helical" evidence="9">
    <location>
        <begin position="225"/>
        <end position="244"/>
    </location>
</feature>
<evidence type="ECO:0000256" key="1">
    <source>
        <dbReference type="ARBA" id="ARBA00004651"/>
    </source>
</evidence>
<comment type="subcellular location">
    <subcellularLocation>
        <location evidence="1 9">Cell membrane</location>
        <topology evidence="1 9">Multi-pass membrane protein</topology>
    </subcellularLocation>
</comment>
<keyword evidence="7 9" id="KW-1133">Transmembrane helix</keyword>
<organism evidence="10 11">
    <name type="scientific">Dorea formicigenerans ATCC 27755</name>
    <dbReference type="NCBI Taxonomy" id="411461"/>
    <lineage>
        <taxon>Bacteria</taxon>
        <taxon>Bacillati</taxon>
        <taxon>Bacillota</taxon>
        <taxon>Clostridia</taxon>
        <taxon>Lachnospirales</taxon>
        <taxon>Lachnospiraceae</taxon>
        <taxon>Dorea</taxon>
    </lineage>
</organism>
<feature type="transmembrane region" description="Helical" evidence="9">
    <location>
        <begin position="428"/>
        <end position="446"/>
    </location>
</feature>
<feature type="transmembrane region" description="Helical" evidence="9">
    <location>
        <begin position="137"/>
        <end position="154"/>
    </location>
</feature>
<dbReference type="STRING" id="411461.DORFOR_00656"/>
<dbReference type="GO" id="GO:0005886">
    <property type="term" value="C:plasma membrane"/>
    <property type="evidence" value="ECO:0007669"/>
    <property type="project" value="UniProtKB-SubCell"/>
</dbReference>
<evidence type="ECO:0000313" key="11">
    <source>
        <dbReference type="Proteomes" id="UP000005359"/>
    </source>
</evidence>
<feature type="transmembrane region" description="Helical" evidence="9">
    <location>
        <begin position="282"/>
        <end position="309"/>
    </location>
</feature>
<dbReference type="FunFam" id="1.20.1740.10:FF:000004">
    <property type="entry name" value="Sodium:alanine symporter family protein"/>
    <property type="match status" value="1"/>
</dbReference>
<name>B0G335_9FIRM</name>
<dbReference type="Proteomes" id="UP000005359">
    <property type="component" value="Unassembled WGS sequence"/>
</dbReference>
<comment type="caution">
    <text evidence="10">The sequence shown here is derived from an EMBL/GenBank/DDBJ whole genome shotgun (WGS) entry which is preliminary data.</text>
</comment>
<feature type="transmembrane region" description="Helical" evidence="9">
    <location>
        <begin position="187"/>
        <end position="205"/>
    </location>
</feature>
<dbReference type="Gene3D" id="1.20.1740.10">
    <property type="entry name" value="Amino acid/polyamine transporter I"/>
    <property type="match status" value="1"/>
</dbReference>
<keyword evidence="6 9" id="KW-0769">Symport</keyword>
<dbReference type="PRINTS" id="PR00175">
    <property type="entry name" value="NAALASMPORT"/>
</dbReference>
<dbReference type="InterPro" id="IPR001463">
    <property type="entry name" value="Na/Ala_symport"/>
</dbReference>
<dbReference type="EMBL" id="AAXA02000009">
    <property type="protein sequence ID" value="EDR47999.1"/>
    <property type="molecule type" value="Genomic_DNA"/>
</dbReference>
<dbReference type="GO" id="GO:0005283">
    <property type="term" value="F:amino acid:sodium symporter activity"/>
    <property type="evidence" value="ECO:0007669"/>
    <property type="project" value="InterPro"/>
</dbReference>
<dbReference type="Pfam" id="PF01235">
    <property type="entry name" value="Na_Ala_symp"/>
    <property type="match status" value="1"/>
</dbReference>
<evidence type="ECO:0000256" key="5">
    <source>
        <dbReference type="ARBA" id="ARBA00022692"/>
    </source>
</evidence>
<feature type="transmembrane region" description="Helical" evidence="9">
    <location>
        <begin position="56"/>
        <end position="75"/>
    </location>
</feature>
<accession>B0G335</accession>
<feature type="transmembrane region" description="Helical" evidence="9">
    <location>
        <begin position="344"/>
        <end position="366"/>
    </location>
</feature>
<proteinExistence type="inferred from homology"/>
<keyword evidence="4 9" id="KW-1003">Cell membrane</keyword>
<evidence type="ECO:0000256" key="9">
    <source>
        <dbReference type="RuleBase" id="RU363064"/>
    </source>
</evidence>
<evidence type="ECO:0000256" key="4">
    <source>
        <dbReference type="ARBA" id="ARBA00022475"/>
    </source>
</evidence>
<keyword evidence="8 9" id="KW-0472">Membrane</keyword>
<keyword evidence="5 9" id="KW-0812">Transmembrane</keyword>
<comment type="similarity">
    <text evidence="2 9">Belongs to the alanine or glycine:cation symporter (AGCS) (TC 2.A.25) family.</text>
</comment>
<dbReference type="PROSITE" id="PS00873">
    <property type="entry name" value="NA_ALANINE_SYMP"/>
    <property type="match status" value="1"/>
</dbReference>
<evidence type="ECO:0000256" key="3">
    <source>
        <dbReference type="ARBA" id="ARBA00022448"/>
    </source>
</evidence>
<gene>
    <name evidence="10" type="primary">agcS</name>
    <name evidence="10" type="ORF">DORFOR_00656</name>
</gene>
<evidence type="ECO:0000256" key="2">
    <source>
        <dbReference type="ARBA" id="ARBA00009261"/>
    </source>
</evidence>
<feature type="transmembrane region" description="Helical" evidence="9">
    <location>
        <begin position="458"/>
        <end position="477"/>
    </location>
</feature>
<sequence>MFTENSIEKKIYFGYTKTREARIHYYKCLSKRKKGGRFMETLNNIVLTIQNYMSNYVLIIALLGAGLWFSFRLGFIQVRGFGEGMKRTFGGLFSKKGEAGADGMSSFQALATAIAAQVGTGNIAGAATALAIGGPGAIFWMWIAAFLGMATIYAEAIMAQKYKTVGADGQVTGGPVYYIRAAFKGTFGKVLAGIFAILITLALGFMGNAVQSNSIAASFHTAFGIPQWIMGLVVAVIAIFVFMGGMKRIAKVTETIVPFMAALYIIGSLIVIIYNYKNIPYAFASIFIGAFSPSSVVGGAAGATVKLALTKGVARGLFSNEAGMGSTPHAHAVAKVDHPVEQGFVAMTGVFIDTFVVLNLTALVILTTKSIPSGKTGAELSQYAFSTLYGKGGDIFVAICMFFFAFSTIIGWYFFGQANIKYLFGPKAVKIYSAAAAVCVFLGSLAEVDLVWNMADCFNSLMVVPNILALFALSKVISQVHEDYFKNFKKKNNS</sequence>
<evidence type="ECO:0000256" key="6">
    <source>
        <dbReference type="ARBA" id="ARBA00022847"/>
    </source>
</evidence>
<reference evidence="10 11" key="1">
    <citation type="submission" date="2007-10" db="EMBL/GenBank/DDBJ databases">
        <title>Draft genome sequence of Dorea formicigenerans(ATCC 27755).</title>
        <authorList>
            <person name="Sudarsanam P."/>
            <person name="Ley R."/>
            <person name="Guruge J."/>
            <person name="Turnbaugh P.J."/>
            <person name="Mahowald M."/>
            <person name="Liep D."/>
            <person name="Gordon J."/>
        </authorList>
    </citation>
    <scope>NUCLEOTIDE SEQUENCE [LARGE SCALE GENOMIC DNA]</scope>
    <source>
        <strain evidence="10 11">ATCC 27755</strain>
    </source>
</reference>
<evidence type="ECO:0000256" key="7">
    <source>
        <dbReference type="ARBA" id="ARBA00022989"/>
    </source>
</evidence>
<feature type="transmembrane region" description="Helical" evidence="9">
    <location>
        <begin position="395"/>
        <end position="416"/>
    </location>
</feature>
<dbReference type="eggNOG" id="COG1115">
    <property type="taxonomic scope" value="Bacteria"/>
</dbReference>